<dbReference type="EMBL" id="UINC01001430">
    <property type="protein sequence ID" value="SUZ80546.1"/>
    <property type="molecule type" value="Genomic_DNA"/>
</dbReference>
<evidence type="ECO:0000313" key="1">
    <source>
        <dbReference type="EMBL" id="SUZ80546.1"/>
    </source>
</evidence>
<protein>
    <recommendedName>
        <fullName evidence="2">CNNM transmembrane domain-containing protein</fullName>
    </recommendedName>
</protein>
<accession>A0A381QMF4</accession>
<evidence type="ECO:0008006" key="2">
    <source>
        <dbReference type="Google" id="ProtNLM"/>
    </source>
</evidence>
<organism evidence="1">
    <name type="scientific">marine metagenome</name>
    <dbReference type="NCBI Taxonomy" id="408172"/>
    <lineage>
        <taxon>unclassified sequences</taxon>
        <taxon>metagenomes</taxon>
        <taxon>ecological metagenomes</taxon>
    </lineage>
</organism>
<sequence length="66" mass="6968">MSLTRIGISLAAVVGLLAGTLAAATIWLLFTDPVTVVDAVSEENGALLRQLADVIFQAILQIARYL</sequence>
<dbReference type="AlphaFoldDB" id="A0A381QMF4"/>
<gene>
    <name evidence="1" type="ORF">METZ01_LOCUS33400</name>
</gene>
<name>A0A381QMF4_9ZZZZ</name>
<reference evidence="1" key="1">
    <citation type="submission" date="2018-05" db="EMBL/GenBank/DDBJ databases">
        <authorList>
            <person name="Lanie J.A."/>
            <person name="Ng W.-L."/>
            <person name="Kazmierczak K.M."/>
            <person name="Andrzejewski T.M."/>
            <person name="Davidsen T.M."/>
            <person name="Wayne K.J."/>
            <person name="Tettelin H."/>
            <person name="Glass J.I."/>
            <person name="Rusch D."/>
            <person name="Podicherti R."/>
            <person name="Tsui H.-C.T."/>
            <person name="Winkler M.E."/>
        </authorList>
    </citation>
    <scope>NUCLEOTIDE SEQUENCE</scope>
</reference>
<proteinExistence type="predicted"/>